<evidence type="ECO:0000256" key="1">
    <source>
        <dbReference type="SAM" id="MobiDB-lite"/>
    </source>
</evidence>
<feature type="domain" description="Putative regulatory protein FmdB zinc ribbon" evidence="2">
    <location>
        <begin position="1"/>
        <end position="40"/>
    </location>
</feature>
<evidence type="ECO:0000259" key="2">
    <source>
        <dbReference type="SMART" id="SM00834"/>
    </source>
</evidence>
<dbReference type="NCBIfam" id="TIGR02605">
    <property type="entry name" value="CxxC_CxxC_SSSS"/>
    <property type="match status" value="1"/>
</dbReference>
<dbReference type="InterPro" id="IPR013429">
    <property type="entry name" value="Regulatory_FmdB_Zinc_ribbon"/>
</dbReference>
<feature type="compositionally biased region" description="Polar residues" evidence="1">
    <location>
        <begin position="57"/>
        <end position="67"/>
    </location>
</feature>
<dbReference type="PANTHER" id="PTHR34404:SF2">
    <property type="entry name" value="CONSERVED SERINE RICH PROTEIN"/>
    <property type="match status" value="1"/>
</dbReference>
<evidence type="ECO:0000313" key="4">
    <source>
        <dbReference type="Proteomes" id="UP000199476"/>
    </source>
</evidence>
<protein>
    <submittedName>
        <fullName evidence="3">Putative regulatory protein, FmdB family</fullName>
    </submittedName>
</protein>
<evidence type="ECO:0000313" key="3">
    <source>
        <dbReference type="EMBL" id="SDL85915.1"/>
    </source>
</evidence>
<proteinExistence type="predicted"/>
<dbReference type="EMBL" id="FNGO01000010">
    <property type="protein sequence ID" value="SDL85915.1"/>
    <property type="molecule type" value="Genomic_DNA"/>
</dbReference>
<dbReference type="AlphaFoldDB" id="A0A1G9NIZ0"/>
<dbReference type="SMART" id="SM00834">
    <property type="entry name" value="CxxC_CXXC_SSSS"/>
    <property type="match status" value="1"/>
</dbReference>
<sequence length="88" mass="9641">MPTYLYECNECGRFEKMQGIKEEVLEECPDCGREVRRIIGAPGIVFKGSGFYCTDYGKSSQSPGEPQSKSEDEDSSGSAESSPEEKAS</sequence>
<dbReference type="Pfam" id="PF09723">
    <property type="entry name" value="Zn_ribbon_8"/>
    <property type="match status" value="1"/>
</dbReference>
<feature type="region of interest" description="Disordered" evidence="1">
    <location>
        <begin position="57"/>
        <end position="88"/>
    </location>
</feature>
<keyword evidence="4" id="KW-1185">Reference proteome</keyword>
<dbReference type="OrthoDB" id="9813321at2"/>
<dbReference type="STRING" id="321763.SAMN04488692_11077"/>
<name>A0A1G9NIZ0_9FIRM</name>
<accession>A0A1G9NIZ0</accession>
<reference evidence="3 4" key="1">
    <citation type="submission" date="2016-10" db="EMBL/GenBank/DDBJ databases">
        <authorList>
            <person name="de Groot N.N."/>
        </authorList>
    </citation>
    <scope>NUCLEOTIDE SEQUENCE [LARGE SCALE GENOMIC DNA]</scope>
    <source>
        <strain evidence="3 4">SLAS-1</strain>
    </source>
</reference>
<dbReference type="Proteomes" id="UP000199476">
    <property type="component" value="Unassembled WGS sequence"/>
</dbReference>
<gene>
    <name evidence="3" type="ORF">SAMN04488692_11077</name>
</gene>
<dbReference type="PANTHER" id="PTHR34404">
    <property type="entry name" value="REGULATORY PROTEIN, FMDB FAMILY"/>
    <property type="match status" value="1"/>
</dbReference>
<organism evidence="3 4">
    <name type="scientific">Halarsenatibacter silvermanii</name>
    <dbReference type="NCBI Taxonomy" id="321763"/>
    <lineage>
        <taxon>Bacteria</taxon>
        <taxon>Bacillati</taxon>
        <taxon>Bacillota</taxon>
        <taxon>Clostridia</taxon>
        <taxon>Halanaerobiales</taxon>
        <taxon>Halarsenatibacteraceae</taxon>
        <taxon>Halarsenatibacter</taxon>
    </lineage>
</organism>